<dbReference type="PANTHER" id="PTHR34883">
    <property type="entry name" value="SERINE-RICH PROTEIN, PUTATIVE-RELATED-RELATED"/>
    <property type="match status" value="1"/>
</dbReference>
<proteinExistence type="predicted"/>
<dbReference type="InterPro" id="IPR052953">
    <property type="entry name" value="Ser-rich/MCO-related"/>
</dbReference>
<feature type="chain" id="PRO_5040239317" description="Cupredoxin" evidence="2">
    <location>
        <begin position="24"/>
        <end position="209"/>
    </location>
</feature>
<feature type="transmembrane region" description="Helical" evidence="1">
    <location>
        <begin position="186"/>
        <end position="208"/>
    </location>
</feature>
<sequence>MNFITLLSMMFAFMAMQFPGATATMHMIEVGYQGTTFSPTSLFAVEGDTVQFRFVSIGHDVAQGVYDKPCYPSTDNNSFYSGKLGIGQTFTVDIKNGDSLWLYDTTFCNMGMVAVINPSSYNASLSQYRQAAVKTETSIAPEKVQNGTPGNFSTSATTTSAVLRENPPANATTSPRIVIGASPDRMVPSLAEIISLIALYGGIFGILLH</sequence>
<evidence type="ECO:0000313" key="4">
    <source>
        <dbReference type="Proteomes" id="UP000800235"/>
    </source>
</evidence>
<dbReference type="AlphaFoldDB" id="A0A9P4NHT9"/>
<protein>
    <recommendedName>
        <fullName evidence="5">Cupredoxin</fullName>
    </recommendedName>
</protein>
<gene>
    <name evidence="3" type="ORF">EJ08DRAFT_682869</name>
</gene>
<organism evidence="3 4">
    <name type="scientific">Tothia fuscella</name>
    <dbReference type="NCBI Taxonomy" id="1048955"/>
    <lineage>
        <taxon>Eukaryota</taxon>
        <taxon>Fungi</taxon>
        <taxon>Dikarya</taxon>
        <taxon>Ascomycota</taxon>
        <taxon>Pezizomycotina</taxon>
        <taxon>Dothideomycetes</taxon>
        <taxon>Pleosporomycetidae</taxon>
        <taxon>Venturiales</taxon>
        <taxon>Cylindrosympodiaceae</taxon>
        <taxon>Tothia</taxon>
    </lineage>
</organism>
<keyword evidence="1" id="KW-1133">Transmembrane helix</keyword>
<keyword evidence="2" id="KW-0732">Signal</keyword>
<name>A0A9P4NHT9_9PEZI</name>
<dbReference type="SUPFAM" id="SSF49503">
    <property type="entry name" value="Cupredoxins"/>
    <property type="match status" value="1"/>
</dbReference>
<dbReference type="Proteomes" id="UP000800235">
    <property type="component" value="Unassembled WGS sequence"/>
</dbReference>
<reference evidence="3" key="1">
    <citation type="journal article" date="2020" name="Stud. Mycol.">
        <title>101 Dothideomycetes genomes: a test case for predicting lifestyles and emergence of pathogens.</title>
        <authorList>
            <person name="Haridas S."/>
            <person name="Albert R."/>
            <person name="Binder M."/>
            <person name="Bloem J."/>
            <person name="Labutti K."/>
            <person name="Salamov A."/>
            <person name="Andreopoulos B."/>
            <person name="Baker S."/>
            <person name="Barry K."/>
            <person name="Bills G."/>
            <person name="Bluhm B."/>
            <person name="Cannon C."/>
            <person name="Castanera R."/>
            <person name="Culley D."/>
            <person name="Daum C."/>
            <person name="Ezra D."/>
            <person name="Gonzalez J."/>
            <person name="Henrissat B."/>
            <person name="Kuo A."/>
            <person name="Liang C."/>
            <person name="Lipzen A."/>
            <person name="Lutzoni F."/>
            <person name="Magnuson J."/>
            <person name="Mondo S."/>
            <person name="Nolan M."/>
            <person name="Ohm R."/>
            <person name="Pangilinan J."/>
            <person name="Park H.-J."/>
            <person name="Ramirez L."/>
            <person name="Alfaro M."/>
            <person name="Sun H."/>
            <person name="Tritt A."/>
            <person name="Yoshinaga Y."/>
            <person name="Zwiers L.-H."/>
            <person name="Turgeon B."/>
            <person name="Goodwin S."/>
            <person name="Spatafora J."/>
            <person name="Crous P."/>
            <person name="Grigoriev I."/>
        </authorList>
    </citation>
    <scope>NUCLEOTIDE SEQUENCE</scope>
    <source>
        <strain evidence="3">CBS 130266</strain>
    </source>
</reference>
<dbReference type="InterPro" id="IPR008972">
    <property type="entry name" value="Cupredoxin"/>
</dbReference>
<feature type="signal peptide" evidence="2">
    <location>
        <begin position="1"/>
        <end position="23"/>
    </location>
</feature>
<keyword evidence="1" id="KW-0472">Membrane</keyword>
<evidence type="ECO:0008006" key="5">
    <source>
        <dbReference type="Google" id="ProtNLM"/>
    </source>
</evidence>
<dbReference type="CDD" id="cd00920">
    <property type="entry name" value="Cupredoxin"/>
    <property type="match status" value="1"/>
</dbReference>
<keyword evidence="4" id="KW-1185">Reference proteome</keyword>
<dbReference type="EMBL" id="MU007095">
    <property type="protein sequence ID" value="KAF2421857.1"/>
    <property type="molecule type" value="Genomic_DNA"/>
</dbReference>
<dbReference type="OrthoDB" id="2331100at2759"/>
<evidence type="ECO:0000256" key="1">
    <source>
        <dbReference type="SAM" id="Phobius"/>
    </source>
</evidence>
<dbReference type="Gene3D" id="2.60.40.420">
    <property type="entry name" value="Cupredoxins - blue copper proteins"/>
    <property type="match status" value="1"/>
</dbReference>
<keyword evidence="1" id="KW-0812">Transmembrane</keyword>
<dbReference type="PANTHER" id="PTHR34883:SF17">
    <property type="entry name" value="CUPREDOXIN"/>
    <property type="match status" value="1"/>
</dbReference>
<comment type="caution">
    <text evidence="3">The sequence shown here is derived from an EMBL/GenBank/DDBJ whole genome shotgun (WGS) entry which is preliminary data.</text>
</comment>
<evidence type="ECO:0000256" key="2">
    <source>
        <dbReference type="SAM" id="SignalP"/>
    </source>
</evidence>
<evidence type="ECO:0000313" key="3">
    <source>
        <dbReference type="EMBL" id="KAF2421857.1"/>
    </source>
</evidence>
<accession>A0A9P4NHT9</accession>